<comment type="caution">
    <text evidence="2">The sequence shown here is derived from an EMBL/GenBank/DDBJ whole genome shotgun (WGS) entry which is preliminary data.</text>
</comment>
<dbReference type="Proteomes" id="UP000518300">
    <property type="component" value="Unassembled WGS sequence"/>
</dbReference>
<organism evidence="2 3">
    <name type="scientific">Pyxidicoccus fallax</name>
    <dbReference type="NCBI Taxonomy" id="394095"/>
    <lineage>
        <taxon>Bacteria</taxon>
        <taxon>Pseudomonadati</taxon>
        <taxon>Myxococcota</taxon>
        <taxon>Myxococcia</taxon>
        <taxon>Myxococcales</taxon>
        <taxon>Cystobacterineae</taxon>
        <taxon>Myxococcaceae</taxon>
        <taxon>Pyxidicoccus</taxon>
    </lineage>
</organism>
<feature type="chain" id="PRO_5032700183" description="Lipoprotein" evidence="1">
    <location>
        <begin position="21"/>
        <end position="698"/>
    </location>
</feature>
<keyword evidence="3" id="KW-1185">Reference proteome</keyword>
<evidence type="ECO:0000313" key="3">
    <source>
        <dbReference type="Proteomes" id="UP000518300"/>
    </source>
</evidence>
<dbReference type="EMBL" id="JABBJJ010000283">
    <property type="protein sequence ID" value="NMO20953.1"/>
    <property type="molecule type" value="Genomic_DNA"/>
</dbReference>
<dbReference type="AlphaFoldDB" id="A0A848LTY9"/>
<name>A0A848LTY9_9BACT</name>
<evidence type="ECO:0000313" key="2">
    <source>
        <dbReference type="EMBL" id="NMO20953.1"/>
    </source>
</evidence>
<proteinExistence type="predicted"/>
<evidence type="ECO:0000256" key="1">
    <source>
        <dbReference type="SAM" id="SignalP"/>
    </source>
</evidence>
<dbReference type="InterPro" id="IPR021655">
    <property type="entry name" value="Put_metal-bd"/>
</dbReference>
<dbReference type="Pfam" id="PF11617">
    <property type="entry name" value="Cu-binding_MopE"/>
    <property type="match status" value="3"/>
</dbReference>
<gene>
    <name evidence="2" type="ORF">HG543_39825</name>
</gene>
<dbReference type="RefSeq" id="WP_169350156.1">
    <property type="nucleotide sequence ID" value="NZ_JABBJJ010000283.1"/>
</dbReference>
<evidence type="ECO:0008006" key="4">
    <source>
        <dbReference type="Google" id="ProtNLM"/>
    </source>
</evidence>
<dbReference type="SUPFAM" id="SSF50965">
    <property type="entry name" value="Galactose oxidase, central domain"/>
    <property type="match status" value="1"/>
</dbReference>
<protein>
    <recommendedName>
        <fullName evidence="4">Lipoprotein</fullName>
    </recommendedName>
</protein>
<sequence>MIRATAALFLLLLNACTVPSSEELGGCASVVQDSSAILVAGDTCKAAVRLSVTYEGFRPGCVLVMARDVDSGKELSKEVAGQGVPTSGSFLVGVLAQEDWGNTVEVEARAFERACDGTPVVRNSEQVTLTSGKVTEATLQLAATDGDGDGYVATRSGGTDCDDGDTEVHPGATERCNSEDDNCDGRSDLEELSLEQSCTNAQSCSGTRRCGDNGEVVCSIPNGITAYPDADQDGHGDKNASAAVFCNGVPTGYIEGPPTDCNDSSANVRPGAMERCNDVDDNCDSNVNEGIPAPGTPCTDAESQCGGQYACDTVSGNAVCNLTQQPSDWVLDEDGDGYGSGTATRSCVSPGAGYITRAGDCREGNPFTYPGAPEICDQEDNNCDNLVEATSVCSNPHWASQTVGAASFNWRSVVTPASGAVGVVGSIDVRALLPAGGTSFQLTTTGCGTNVDRYAIWVDANNGRGYMGSFGGRLDFQDFGSTNCTTPHDLNREIRGLVGIRNGANLEIHGVTPAFDSSGAGSTFIWDGANTLTYGTTQVASLYDVHGVSRNALFAVGGAPIGQSPRIYRFNPSNGQWQRETLPSNQGPARLNGVWVVNEKLAFAVGTENTVLKWDGTAWSKMAFPSDYADSLTSVIAFGASSAYATAYNGRIYRYDGQDWRVVYESTSARFNDIAGTSPANLWVAGENGMMVHWPQWP</sequence>
<reference evidence="2 3" key="1">
    <citation type="submission" date="2020-04" db="EMBL/GenBank/DDBJ databases">
        <title>Draft genome of Pyxidicoccus fallax type strain.</title>
        <authorList>
            <person name="Whitworth D.E."/>
        </authorList>
    </citation>
    <scope>NUCLEOTIDE SEQUENCE [LARGE SCALE GENOMIC DNA]</scope>
    <source>
        <strain evidence="2 3">DSM 14698</strain>
    </source>
</reference>
<dbReference type="InterPro" id="IPR011043">
    <property type="entry name" value="Gal_Oxase/kelch_b-propeller"/>
</dbReference>
<keyword evidence="1" id="KW-0732">Signal</keyword>
<feature type="signal peptide" evidence="1">
    <location>
        <begin position="1"/>
        <end position="20"/>
    </location>
</feature>
<accession>A0A848LTY9</accession>